<name>A0ABV6FY77_9BACT</name>
<dbReference type="InterPro" id="IPR006694">
    <property type="entry name" value="Fatty_acid_hydroxylase"/>
</dbReference>
<dbReference type="Proteomes" id="UP001589797">
    <property type="component" value="Unassembled WGS sequence"/>
</dbReference>
<comment type="subcellular location">
    <subcellularLocation>
        <location evidence="1">Endomembrane system</location>
        <topology evidence="1">Multi-pass membrane protein</topology>
    </subcellularLocation>
</comment>
<keyword evidence="5 6" id="KW-0472">Membrane</keyword>
<dbReference type="RefSeq" id="WP_382388740.1">
    <property type="nucleotide sequence ID" value="NZ_JBHLWI010000046.1"/>
</dbReference>
<evidence type="ECO:0000256" key="5">
    <source>
        <dbReference type="ARBA" id="ARBA00023136"/>
    </source>
</evidence>
<keyword evidence="4 8" id="KW-0560">Oxidoreductase</keyword>
<dbReference type="Pfam" id="PF04116">
    <property type="entry name" value="FA_hydroxylase"/>
    <property type="match status" value="1"/>
</dbReference>
<keyword evidence="9" id="KW-1185">Reference proteome</keyword>
<sequence>MTETIGYLLSIDLNYIIIGLILFFFSLEQLLKTQFTFKNRGKHLWQSFLFQAVFFIMNIFWAVVFVFSVEWLNFYEIGLFFMIEFPFWLRLIIGIAVLDLTAYWFHRLSHLVPAIWRFHSVHHSDTSMDSSTYFRAHPIEVFLWFGSATILTAAIFGLDLLVIGLYFLILTLFQIFGHTNLRFPPWLDNTLGLLFTTPNIHKIHHDQDQYYTDSNYADIFIIWDRIFGTYKFKPVDKVKFGLEEFDEPRKQTFWYLIRSPFLKE</sequence>
<evidence type="ECO:0000256" key="3">
    <source>
        <dbReference type="ARBA" id="ARBA00022989"/>
    </source>
</evidence>
<gene>
    <name evidence="8" type="ORF">ACFFIP_16145</name>
</gene>
<dbReference type="EMBL" id="JBHLWI010000046">
    <property type="protein sequence ID" value="MFC0264225.1"/>
    <property type="molecule type" value="Genomic_DNA"/>
</dbReference>
<protein>
    <submittedName>
        <fullName evidence="8">Sterol desaturase family protein</fullName>
        <ecNumber evidence="8">1.-.-.-</ecNumber>
    </submittedName>
</protein>
<dbReference type="InterPro" id="IPR051689">
    <property type="entry name" value="Sterol_desaturase/TMEM195"/>
</dbReference>
<evidence type="ECO:0000256" key="4">
    <source>
        <dbReference type="ARBA" id="ARBA00023002"/>
    </source>
</evidence>
<feature type="domain" description="Fatty acid hydroxylase" evidence="7">
    <location>
        <begin position="92"/>
        <end position="229"/>
    </location>
</feature>
<reference evidence="8 9" key="1">
    <citation type="submission" date="2024-09" db="EMBL/GenBank/DDBJ databases">
        <authorList>
            <person name="Sun Q."/>
            <person name="Mori K."/>
        </authorList>
    </citation>
    <scope>NUCLEOTIDE SEQUENCE [LARGE SCALE GENOMIC DNA]</scope>
    <source>
        <strain evidence="8 9">CCM 7650</strain>
    </source>
</reference>
<accession>A0ABV6FY77</accession>
<dbReference type="EC" id="1.-.-.-" evidence="8"/>
<comment type="caution">
    <text evidence="8">The sequence shown here is derived from an EMBL/GenBank/DDBJ whole genome shotgun (WGS) entry which is preliminary data.</text>
</comment>
<dbReference type="PANTHER" id="PTHR21624:SF3">
    <property type="entry name" value="FATTY ACID HYDROXYLASE DOMAIN-CONTAINING PROTEIN"/>
    <property type="match status" value="1"/>
</dbReference>
<evidence type="ECO:0000256" key="6">
    <source>
        <dbReference type="SAM" id="Phobius"/>
    </source>
</evidence>
<feature type="transmembrane region" description="Helical" evidence="6">
    <location>
        <begin position="48"/>
        <end position="67"/>
    </location>
</feature>
<dbReference type="PANTHER" id="PTHR21624">
    <property type="entry name" value="STEROL DESATURASE-RELATED PROTEIN"/>
    <property type="match status" value="1"/>
</dbReference>
<proteinExistence type="predicted"/>
<evidence type="ECO:0000259" key="7">
    <source>
        <dbReference type="Pfam" id="PF04116"/>
    </source>
</evidence>
<feature type="transmembrane region" description="Helical" evidence="6">
    <location>
        <begin position="141"/>
        <end position="169"/>
    </location>
</feature>
<keyword evidence="2 6" id="KW-0812">Transmembrane</keyword>
<keyword evidence="3 6" id="KW-1133">Transmembrane helix</keyword>
<feature type="transmembrane region" description="Helical" evidence="6">
    <location>
        <begin position="6"/>
        <end position="27"/>
    </location>
</feature>
<dbReference type="GO" id="GO:0016491">
    <property type="term" value="F:oxidoreductase activity"/>
    <property type="evidence" value="ECO:0007669"/>
    <property type="project" value="UniProtKB-KW"/>
</dbReference>
<organism evidence="8 9">
    <name type="scientific">Fontibacter flavus</name>
    <dbReference type="NCBI Taxonomy" id="654838"/>
    <lineage>
        <taxon>Bacteria</taxon>
        <taxon>Pseudomonadati</taxon>
        <taxon>Bacteroidota</taxon>
        <taxon>Cytophagia</taxon>
        <taxon>Cytophagales</taxon>
        <taxon>Cyclobacteriaceae</taxon>
        <taxon>Fontibacter</taxon>
    </lineage>
</organism>
<evidence type="ECO:0000313" key="8">
    <source>
        <dbReference type="EMBL" id="MFC0264225.1"/>
    </source>
</evidence>
<evidence type="ECO:0000256" key="2">
    <source>
        <dbReference type="ARBA" id="ARBA00022692"/>
    </source>
</evidence>
<evidence type="ECO:0000313" key="9">
    <source>
        <dbReference type="Proteomes" id="UP001589797"/>
    </source>
</evidence>
<feature type="transmembrane region" description="Helical" evidence="6">
    <location>
        <begin position="87"/>
        <end position="105"/>
    </location>
</feature>
<evidence type="ECO:0000256" key="1">
    <source>
        <dbReference type="ARBA" id="ARBA00004127"/>
    </source>
</evidence>